<dbReference type="AlphaFoldDB" id="B0C779"/>
<dbReference type="EMBL" id="CP000828">
    <property type="protein sequence ID" value="ABW30056.1"/>
    <property type="molecule type" value="Genomic_DNA"/>
</dbReference>
<dbReference type="KEGG" id="amr:AM1_5092"/>
<dbReference type="HOGENOM" id="CLU_166922_0_0_3"/>
<evidence type="ECO:0000313" key="1">
    <source>
        <dbReference type="EMBL" id="ABW30056.1"/>
    </source>
</evidence>
<keyword evidence="2" id="KW-1185">Reference proteome</keyword>
<gene>
    <name evidence="1" type="ordered locus">AM1_5092</name>
</gene>
<accession>B0C779</accession>
<protein>
    <submittedName>
        <fullName evidence="1">Uncharacterized protein</fullName>
    </submittedName>
</protein>
<name>B0C779_ACAM1</name>
<organism evidence="1 2">
    <name type="scientific">Acaryochloris marina (strain MBIC 11017)</name>
    <dbReference type="NCBI Taxonomy" id="329726"/>
    <lineage>
        <taxon>Bacteria</taxon>
        <taxon>Bacillati</taxon>
        <taxon>Cyanobacteriota</taxon>
        <taxon>Cyanophyceae</taxon>
        <taxon>Acaryochloridales</taxon>
        <taxon>Acaryochloridaceae</taxon>
        <taxon>Acaryochloris</taxon>
    </lineage>
</organism>
<proteinExistence type="predicted"/>
<dbReference type="Proteomes" id="UP000000268">
    <property type="component" value="Chromosome"/>
</dbReference>
<reference evidence="1 2" key="1">
    <citation type="journal article" date="2008" name="Proc. Natl. Acad. Sci. U.S.A.">
        <title>Niche adaptation and genome expansion in the chlorophyll d-producing cyanobacterium Acaryochloris marina.</title>
        <authorList>
            <person name="Swingley W.D."/>
            <person name="Chen M."/>
            <person name="Cheung P.C."/>
            <person name="Conrad A.L."/>
            <person name="Dejesa L.C."/>
            <person name="Hao J."/>
            <person name="Honchak B.M."/>
            <person name="Karbach L.E."/>
            <person name="Kurdoglu A."/>
            <person name="Lahiri S."/>
            <person name="Mastrian S.D."/>
            <person name="Miyashita H."/>
            <person name="Page L."/>
            <person name="Ramakrishna P."/>
            <person name="Satoh S."/>
            <person name="Sattley W.M."/>
            <person name="Shimada Y."/>
            <person name="Taylor H.L."/>
            <person name="Tomo T."/>
            <person name="Tsuchiya T."/>
            <person name="Wang Z.T."/>
            <person name="Raymond J."/>
            <person name="Mimuro M."/>
            <person name="Blankenship R.E."/>
            <person name="Touchman J.W."/>
        </authorList>
    </citation>
    <scope>NUCLEOTIDE SEQUENCE [LARGE SCALE GENOMIC DNA]</scope>
    <source>
        <strain evidence="2">MBIC 11017</strain>
    </source>
</reference>
<evidence type="ECO:0000313" key="2">
    <source>
        <dbReference type="Proteomes" id="UP000000268"/>
    </source>
</evidence>
<sequence length="108" mass="12208">MPQHQLLATTGYYIRQLIKQHGQELQSAVAQGAQLIANTTADINRVIASLYPNESETTRMMSELELLVKVHQHLRSQNSLYASTFEQLQDIESRIFSILGLSRVCYAS</sequence>